<dbReference type="SUPFAM" id="SSF53335">
    <property type="entry name" value="S-adenosyl-L-methionine-dependent methyltransferases"/>
    <property type="match status" value="1"/>
</dbReference>
<evidence type="ECO:0000313" key="1">
    <source>
        <dbReference type="EMBL" id="BAF45362.1"/>
    </source>
</evidence>
<sequence length="274" mass="31010">MVLNTRMPLSDIGRRAGRLIRRVCFAGPGQCNICGSRIRFLSVTRRLGGELATYGFPYSLDEMETINHRRYVCPVCGSVDRDRLYKLFVDRFLRPDRVRRVLEFAPSPPLSGYLKGRHDFRYRSADLMMGGVDDVVDITDMPIYADGSFDFFICSHVLEHVSDDARALNELYRILAPGGAGIIMTPVAPEGSFDEDPTLIDEGERWRRFAQGDHVRLYDRSTLCSRIRKSGFEVSALNSQTFGEKTFDRHAISRGSVLYIVRKPDADSPKSAEV</sequence>
<protein>
    <submittedName>
        <fullName evidence="1">Putative methyltransferase</fullName>
    </submittedName>
</protein>
<dbReference type="AlphaFoldDB" id="A2A1D4"/>
<name>A2A1D4_MYCIT</name>
<accession>A2A1D4</accession>
<organism evidence="1">
    <name type="scientific">Mycobacterium intracellulare</name>
    <dbReference type="NCBI Taxonomy" id="1767"/>
    <lineage>
        <taxon>Bacteria</taxon>
        <taxon>Bacillati</taxon>
        <taxon>Actinomycetota</taxon>
        <taxon>Actinomycetes</taxon>
        <taxon>Mycobacteriales</taxon>
        <taxon>Mycobacteriaceae</taxon>
        <taxon>Mycobacterium</taxon>
        <taxon>Mycobacterium avium complex (MAC)</taxon>
    </lineage>
</organism>
<dbReference type="CDD" id="cd02440">
    <property type="entry name" value="AdoMet_MTases"/>
    <property type="match status" value="1"/>
</dbReference>
<dbReference type="GO" id="GO:0032259">
    <property type="term" value="P:methylation"/>
    <property type="evidence" value="ECO:0007669"/>
    <property type="project" value="UniProtKB-KW"/>
</dbReference>
<dbReference type="Gene3D" id="3.40.50.150">
    <property type="entry name" value="Vaccinia Virus protein VP39"/>
    <property type="match status" value="1"/>
</dbReference>
<keyword evidence="1" id="KW-0489">Methyltransferase</keyword>
<reference evidence="1" key="1">
    <citation type="journal article" date="2007" name="J. Bacteriol.">
        <title>Structural characterization of a specific glycopeptidolipid containing a novel N-acyl-deoxy sugar from mycobacterium intracellulare serotype 7 and genetic analysis of its glycosylation pathway.</title>
        <authorList>
            <person name="Fujiwara N."/>
            <person name="Nakata N."/>
            <person name="Maeda S."/>
            <person name="Naka T."/>
            <person name="Doe M."/>
            <person name="Yano I."/>
            <person name="Kobayashi K."/>
        </authorList>
    </citation>
    <scope>NUCLEOTIDE SEQUENCE</scope>
</reference>
<dbReference type="EMBL" id="AB274811">
    <property type="protein sequence ID" value="BAF45362.1"/>
    <property type="molecule type" value="Genomic_DNA"/>
</dbReference>
<dbReference type="InterPro" id="IPR029063">
    <property type="entry name" value="SAM-dependent_MTases_sf"/>
</dbReference>
<dbReference type="GO" id="GO:0008168">
    <property type="term" value="F:methyltransferase activity"/>
    <property type="evidence" value="ECO:0007669"/>
    <property type="project" value="UniProtKB-KW"/>
</dbReference>
<dbReference type="Pfam" id="PF13489">
    <property type="entry name" value="Methyltransf_23"/>
    <property type="match status" value="1"/>
</dbReference>
<proteinExistence type="predicted"/>
<keyword evidence="1" id="KW-0808">Transferase</keyword>